<dbReference type="GO" id="GO:0004743">
    <property type="term" value="F:pyruvate kinase activity"/>
    <property type="evidence" value="ECO:0007669"/>
    <property type="project" value="UniProtKB-EC"/>
</dbReference>
<accession>A0A391NXX3</accession>
<evidence type="ECO:0000256" key="5">
    <source>
        <dbReference type="ARBA" id="ARBA00022723"/>
    </source>
</evidence>
<keyword evidence="15" id="KW-1185">Reference proteome</keyword>
<gene>
    <name evidence="14" type="ORF">KGMB01110_07100</name>
</gene>
<dbReference type="Proteomes" id="UP000265643">
    <property type="component" value="Unassembled WGS sequence"/>
</dbReference>
<evidence type="ECO:0000256" key="8">
    <source>
        <dbReference type="ARBA" id="ARBA00022840"/>
    </source>
</evidence>
<feature type="domain" description="Pyruvate kinase barrel" evidence="13">
    <location>
        <begin position="191"/>
        <end position="380"/>
    </location>
</feature>
<evidence type="ECO:0000313" key="15">
    <source>
        <dbReference type="Proteomes" id="UP000265643"/>
    </source>
</evidence>
<evidence type="ECO:0000256" key="1">
    <source>
        <dbReference type="ARBA" id="ARBA00004997"/>
    </source>
</evidence>
<comment type="pathway">
    <text evidence="1">Carbohydrate degradation; glycolysis; pyruvate from D-glyceraldehyde 3-phosphate: step 5/5.</text>
</comment>
<evidence type="ECO:0000256" key="2">
    <source>
        <dbReference type="ARBA" id="ARBA00008663"/>
    </source>
</evidence>
<evidence type="ECO:0000256" key="7">
    <source>
        <dbReference type="ARBA" id="ARBA00022777"/>
    </source>
</evidence>
<feature type="compositionally biased region" description="Basic residues" evidence="12">
    <location>
        <begin position="183"/>
        <end position="196"/>
    </location>
</feature>
<dbReference type="EC" id="2.7.1.40" evidence="3"/>
<reference evidence="15" key="1">
    <citation type="submission" date="2018-09" db="EMBL/GenBank/DDBJ databases">
        <title>Draft Genome Sequence of Mediterraneibacter sp. KCTC 15684.</title>
        <authorList>
            <person name="Kim J.S."/>
            <person name="Han K.I."/>
            <person name="Suh M.K."/>
            <person name="Lee K.C."/>
            <person name="Eom M.K."/>
            <person name="Lee J.H."/>
            <person name="Park S.H."/>
            <person name="Kang S.W."/>
            <person name="Park J.E."/>
            <person name="Oh B.S."/>
            <person name="Yu S.Y."/>
            <person name="Choi S.H."/>
            <person name="Lee D.H."/>
            <person name="Yoon H."/>
            <person name="Kim B."/>
            <person name="Yang S.J."/>
            <person name="Lee J.S."/>
        </authorList>
    </citation>
    <scope>NUCLEOTIDE SEQUENCE [LARGE SCALE GENOMIC DNA]</scope>
    <source>
        <strain evidence="15">KCTC 15684</strain>
    </source>
</reference>
<evidence type="ECO:0000256" key="9">
    <source>
        <dbReference type="ARBA" id="ARBA00022842"/>
    </source>
</evidence>
<keyword evidence="6" id="KW-0547">Nucleotide-binding</keyword>
<keyword evidence="11" id="KW-0670">Pyruvate</keyword>
<dbReference type="GO" id="GO:0030955">
    <property type="term" value="F:potassium ion binding"/>
    <property type="evidence" value="ECO:0007669"/>
    <property type="project" value="InterPro"/>
</dbReference>
<dbReference type="InterPro" id="IPR015813">
    <property type="entry name" value="Pyrv/PenolPyrv_kinase-like_dom"/>
</dbReference>
<evidence type="ECO:0000256" key="4">
    <source>
        <dbReference type="ARBA" id="ARBA00022679"/>
    </source>
</evidence>
<dbReference type="GO" id="GO:0000287">
    <property type="term" value="F:magnesium ion binding"/>
    <property type="evidence" value="ECO:0007669"/>
    <property type="project" value="InterPro"/>
</dbReference>
<keyword evidence="5" id="KW-0479">Metal-binding</keyword>
<evidence type="ECO:0000256" key="11">
    <source>
        <dbReference type="ARBA" id="ARBA00023317"/>
    </source>
</evidence>
<dbReference type="Gene3D" id="2.40.33.10">
    <property type="entry name" value="PK beta-barrel domain-like"/>
    <property type="match status" value="2"/>
</dbReference>
<dbReference type="Gene3D" id="3.20.20.60">
    <property type="entry name" value="Phosphoenolpyruvate-binding domains"/>
    <property type="match status" value="2"/>
</dbReference>
<proteinExistence type="inferred from homology"/>
<keyword evidence="4" id="KW-0808">Transferase</keyword>
<dbReference type="PANTHER" id="PTHR11817">
    <property type="entry name" value="PYRUVATE KINASE"/>
    <property type="match status" value="1"/>
</dbReference>
<keyword evidence="8" id="KW-0067">ATP-binding</keyword>
<organism evidence="14 15">
    <name type="scientific">Mediterraneibacter butyricigenes</name>
    <dbReference type="NCBI Taxonomy" id="2316025"/>
    <lineage>
        <taxon>Bacteria</taxon>
        <taxon>Bacillati</taxon>
        <taxon>Bacillota</taxon>
        <taxon>Clostridia</taxon>
        <taxon>Lachnospirales</taxon>
        <taxon>Lachnospiraceae</taxon>
        <taxon>Mediterraneibacter</taxon>
    </lineage>
</organism>
<feature type="region of interest" description="Disordered" evidence="12">
    <location>
        <begin position="177"/>
        <end position="196"/>
    </location>
</feature>
<keyword evidence="10" id="KW-0324">Glycolysis</keyword>
<keyword evidence="7" id="KW-0418">Kinase</keyword>
<dbReference type="InterPro" id="IPR040442">
    <property type="entry name" value="Pyrv_kinase-like_dom_sf"/>
</dbReference>
<feature type="domain" description="Pyruvate kinase barrel" evidence="13">
    <location>
        <begin position="5"/>
        <end position="154"/>
    </location>
</feature>
<dbReference type="InterPro" id="IPR001697">
    <property type="entry name" value="Pyr_Knase"/>
</dbReference>
<evidence type="ECO:0000256" key="3">
    <source>
        <dbReference type="ARBA" id="ARBA00012142"/>
    </source>
</evidence>
<dbReference type="RefSeq" id="WP_119297581.1">
    <property type="nucleotide sequence ID" value="NZ_BHGK01000001.1"/>
</dbReference>
<evidence type="ECO:0000259" key="13">
    <source>
        <dbReference type="Pfam" id="PF00224"/>
    </source>
</evidence>
<dbReference type="AlphaFoldDB" id="A0A391NXX3"/>
<dbReference type="UniPathway" id="UPA00109">
    <property type="reaction ID" value="UER00188"/>
</dbReference>
<dbReference type="SUPFAM" id="SSF51621">
    <property type="entry name" value="Phosphoenolpyruvate/pyruvate domain"/>
    <property type="match status" value="1"/>
</dbReference>
<name>A0A391NXX3_9FIRM</name>
<comment type="caution">
    <text evidence="14">The sequence shown here is derived from an EMBL/GenBank/DDBJ whole genome shotgun (WGS) entry which is preliminary data.</text>
</comment>
<dbReference type="EMBL" id="BHGK01000001">
    <property type="protein sequence ID" value="GCA66274.1"/>
    <property type="molecule type" value="Genomic_DNA"/>
</dbReference>
<sequence length="399" mass="44199">MEYFGTFGPNCHTGEQLKALLEAGMTGIRLNLSHKNLEECREWILAYQEAQAELGMAARLLIDLKGPELRLGNLEETLFLQKGQALLLDPCGNESKSSESENSEVMISEAEALGSVLPVIPVPEILEAYLQKGQALLLNDGTVRLEVVEKVYDEPADKALTDKMDIEVTLFEKVTEKTDEKNRKNRKSKKSKKSRSRIMCRVLRGGEVGSRKSIALEQVEVPSPTLTPEDLENLKVAESFCVTDVMLPFVRGKEDIQNLRQALKECGAENIQIHAKIENKRGVEKLEEILEETDAVVIARGDLGQAYPLWELPVVQKKIAAACCRKQIPFMVVTQMLQSMIKNPVPTRAEVMDIYNAVADGAASLMLTGETAVGEYPEEAMAYLVKTAEAAGKYLYGNP</sequence>
<dbReference type="GO" id="GO:0016301">
    <property type="term" value="F:kinase activity"/>
    <property type="evidence" value="ECO:0007669"/>
    <property type="project" value="UniProtKB-KW"/>
</dbReference>
<dbReference type="GO" id="GO:0005524">
    <property type="term" value="F:ATP binding"/>
    <property type="evidence" value="ECO:0007669"/>
    <property type="project" value="UniProtKB-KW"/>
</dbReference>
<evidence type="ECO:0000256" key="10">
    <source>
        <dbReference type="ARBA" id="ARBA00023152"/>
    </source>
</evidence>
<evidence type="ECO:0000313" key="14">
    <source>
        <dbReference type="EMBL" id="GCA66274.1"/>
    </source>
</evidence>
<evidence type="ECO:0000256" key="6">
    <source>
        <dbReference type="ARBA" id="ARBA00022741"/>
    </source>
</evidence>
<evidence type="ECO:0000256" key="12">
    <source>
        <dbReference type="SAM" id="MobiDB-lite"/>
    </source>
</evidence>
<protein>
    <recommendedName>
        <fullName evidence="3">pyruvate kinase</fullName>
        <ecNumber evidence="3">2.7.1.40</ecNumber>
    </recommendedName>
</protein>
<dbReference type="InterPro" id="IPR015806">
    <property type="entry name" value="Pyrv_Knase_insert_dom_sf"/>
</dbReference>
<comment type="similarity">
    <text evidence="2">Belongs to the pyruvate kinase family.</text>
</comment>
<dbReference type="InterPro" id="IPR015793">
    <property type="entry name" value="Pyrv_Knase_brl"/>
</dbReference>
<dbReference type="Pfam" id="PF00224">
    <property type="entry name" value="PK"/>
    <property type="match status" value="2"/>
</dbReference>
<keyword evidence="9" id="KW-0460">Magnesium</keyword>